<dbReference type="GO" id="GO:0006890">
    <property type="term" value="P:retrograde vesicle-mediated transport, Golgi to endoplasmic reticulum"/>
    <property type="evidence" value="ECO:0007669"/>
    <property type="project" value="InterPro"/>
</dbReference>
<reference evidence="6 7" key="1">
    <citation type="submission" date="2020-08" db="EMBL/GenBank/DDBJ databases">
        <title>Aphidius gifuensis genome sequencing and assembly.</title>
        <authorList>
            <person name="Du Z."/>
        </authorList>
    </citation>
    <scope>NUCLEOTIDE SEQUENCE [LARGE SCALE GENOMIC DNA]</scope>
    <source>
        <strain evidence="6">YNYX2018</strain>
        <tissue evidence="6">Adults</tissue>
    </source>
</reference>
<dbReference type="PANTHER" id="PTHR13377:SF3">
    <property type="entry name" value="TRANSMEMBRANE PROTEIN 115"/>
    <property type="match status" value="1"/>
</dbReference>
<dbReference type="PANTHER" id="PTHR13377">
    <property type="entry name" value="PLACENTAL PROTEIN 6"/>
    <property type="match status" value="1"/>
</dbReference>
<dbReference type="SUPFAM" id="SSF144091">
    <property type="entry name" value="Rhomboid-like"/>
    <property type="match status" value="1"/>
</dbReference>
<feature type="transmembrane region" description="Helical" evidence="5">
    <location>
        <begin position="177"/>
        <end position="195"/>
    </location>
</feature>
<dbReference type="AlphaFoldDB" id="A0A835CN97"/>
<feature type="transmembrane region" description="Helical" evidence="5">
    <location>
        <begin position="105"/>
        <end position="126"/>
    </location>
</feature>
<gene>
    <name evidence="6" type="ORF">HCN44_003781</name>
</gene>
<organism evidence="6 7">
    <name type="scientific">Aphidius gifuensis</name>
    <name type="common">Parasitoid wasp</name>
    <dbReference type="NCBI Taxonomy" id="684658"/>
    <lineage>
        <taxon>Eukaryota</taxon>
        <taxon>Metazoa</taxon>
        <taxon>Ecdysozoa</taxon>
        <taxon>Arthropoda</taxon>
        <taxon>Hexapoda</taxon>
        <taxon>Insecta</taxon>
        <taxon>Pterygota</taxon>
        <taxon>Neoptera</taxon>
        <taxon>Endopterygota</taxon>
        <taxon>Hymenoptera</taxon>
        <taxon>Apocrita</taxon>
        <taxon>Ichneumonoidea</taxon>
        <taxon>Braconidae</taxon>
        <taxon>Aphidiinae</taxon>
        <taxon>Aphidius</taxon>
    </lineage>
</organism>
<evidence type="ECO:0000256" key="2">
    <source>
        <dbReference type="ARBA" id="ARBA00022692"/>
    </source>
</evidence>
<accession>A0A835CN97</accession>
<comment type="subcellular location">
    <subcellularLocation>
        <location evidence="1">Membrane</location>
        <topology evidence="1">Multi-pass membrane protein</topology>
    </subcellularLocation>
</comment>
<evidence type="ECO:0000256" key="1">
    <source>
        <dbReference type="ARBA" id="ARBA00004141"/>
    </source>
</evidence>
<dbReference type="EMBL" id="JACMRX010000006">
    <property type="protein sequence ID" value="KAF7987918.1"/>
    <property type="molecule type" value="Genomic_DNA"/>
</dbReference>
<dbReference type="Pfam" id="PF08551">
    <property type="entry name" value="DUF1751"/>
    <property type="match status" value="1"/>
</dbReference>
<keyword evidence="3 5" id="KW-1133">Transmembrane helix</keyword>
<dbReference type="InterPro" id="IPR013861">
    <property type="entry name" value="TMEM115/Pdh1/Rbl19"/>
</dbReference>
<feature type="transmembrane region" description="Helical" evidence="5">
    <location>
        <begin position="21"/>
        <end position="45"/>
    </location>
</feature>
<protein>
    <recommendedName>
        <fullName evidence="8">Transmembrane protein 115</fullName>
    </recommendedName>
</protein>
<name>A0A835CN97_APHGI</name>
<keyword evidence="4 5" id="KW-0472">Membrane</keyword>
<evidence type="ECO:0000313" key="6">
    <source>
        <dbReference type="EMBL" id="KAF7987918.1"/>
    </source>
</evidence>
<evidence type="ECO:0000256" key="3">
    <source>
        <dbReference type="ARBA" id="ARBA00022989"/>
    </source>
</evidence>
<dbReference type="FunFam" id="1.20.1540.10:FF:000004">
    <property type="entry name" value="Transmembrane protein 115"/>
    <property type="match status" value="1"/>
</dbReference>
<dbReference type="GO" id="GO:0005794">
    <property type="term" value="C:Golgi apparatus"/>
    <property type="evidence" value="ECO:0007669"/>
    <property type="project" value="TreeGrafter"/>
</dbReference>
<comment type="caution">
    <text evidence="6">The sequence shown here is derived from an EMBL/GenBank/DDBJ whole genome shotgun (WGS) entry which is preliminary data.</text>
</comment>
<keyword evidence="7" id="KW-1185">Reference proteome</keyword>
<dbReference type="OrthoDB" id="73612at2759"/>
<feature type="transmembrane region" description="Helical" evidence="5">
    <location>
        <begin position="65"/>
        <end position="93"/>
    </location>
</feature>
<keyword evidence="2 5" id="KW-0812">Transmembrane</keyword>
<dbReference type="InterPro" id="IPR035952">
    <property type="entry name" value="Rhomboid-like_sf"/>
</dbReference>
<feature type="transmembrane region" description="Helical" evidence="5">
    <location>
        <begin position="138"/>
        <end position="156"/>
    </location>
</feature>
<feature type="transmembrane region" description="Helical" evidence="5">
    <location>
        <begin position="201"/>
        <end position="218"/>
    </location>
</feature>
<evidence type="ECO:0008006" key="8">
    <source>
        <dbReference type="Google" id="ProtNLM"/>
    </source>
</evidence>
<evidence type="ECO:0000256" key="5">
    <source>
        <dbReference type="SAM" id="Phobius"/>
    </source>
</evidence>
<dbReference type="SMART" id="SM01160">
    <property type="entry name" value="DUF1751"/>
    <property type="match status" value="1"/>
</dbReference>
<dbReference type="GO" id="GO:0016020">
    <property type="term" value="C:membrane"/>
    <property type="evidence" value="ECO:0007669"/>
    <property type="project" value="UniProtKB-SubCell"/>
</dbReference>
<evidence type="ECO:0000256" key="4">
    <source>
        <dbReference type="ARBA" id="ARBA00023136"/>
    </source>
</evidence>
<proteinExistence type="predicted"/>
<sequence length="360" mass="40511">MSTMKGLSRNMPYFQQQFAALLGNTSASVKFICIVVLISYCLSYIEQMIIALSVTPGYLKPPAFWIWTAFTFCFLEIHLWEVCIDIVTVGLCGKLIEPLWGAFEMMLFFAIVNFGVAIISSLFYLFLYMCTSDTDLLFGTHIHGLAGYLAGVTVAVKQIMPDTILVKTPMGKITNRNIPLTVWFFSLLFWIVGALEGTHPTMFLSGIIVSWIYLRFYQKHTNGTRGDMADNFTFASFFPNVLQPPIAVVSNTVHSFFVRVGLCRKVVRRFDMSNAPPGLVVYLPGIDPQDSERRRQIALKALSERLSKDHSKPWQQDRNKKHLSNAVSIAIPESPIPKPLVSPLIPQMNANIHSHMTSNT</sequence>
<evidence type="ECO:0000313" key="7">
    <source>
        <dbReference type="Proteomes" id="UP000639338"/>
    </source>
</evidence>
<dbReference type="Proteomes" id="UP000639338">
    <property type="component" value="Unassembled WGS sequence"/>
</dbReference>